<comment type="subcellular location">
    <subcellularLocation>
        <location evidence="2">Cytoplasmic vesicle</location>
    </subcellularLocation>
    <subcellularLocation>
        <location evidence="1">Early endosome</location>
    </subcellularLocation>
    <subcellularLocation>
        <location evidence="3">Late endosome</location>
    </subcellularLocation>
</comment>
<dbReference type="eggNOG" id="KOG2631">
    <property type="taxonomic scope" value="Eukaryota"/>
</dbReference>
<dbReference type="GO" id="GO:0005770">
    <property type="term" value="C:late endosome"/>
    <property type="evidence" value="ECO:0007669"/>
    <property type="project" value="UniProtKB-SubCell"/>
</dbReference>
<evidence type="ECO:0000256" key="3">
    <source>
        <dbReference type="ARBA" id="ARBA00004603"/>
    </source>
</evidence>
<dbReference type="EnsemblMetazoa" id="Aqu2.1.37943_001">
    <property type="protein sequence ID" value="Aqu2.1.37943_001"/>
    <property type="gene ID" value="Aqu2.1.37943"/>
</dbReference>
<sequence length="486" mass="56100">MATGMEEDQTEWNDGLSPPGKDLTISNFFDTDEKDVTGINVFDTKAMDHVMKEWRNDAHKYMKKKGGSKEVEEVKPEEMALQIGGTILSEGRRGRIKDDRSATDPPLPSQSLKETPRDRFVTSPPELRSVDQATPIVAMQRPVPSSIWTVPTIRETVDRILVDEPFVLEWYRTLDEKKGLLKEAISTHDGNTIITIVLFLRSTLSKAMFEALLLSYVEAAQHYCSFLRQNTAWEQLKNVYYVLGEERYAMLQYQLAHSNESINSRINAVEKCVRLLKDKSSLKNEQYYIEEYWNLLKRQQKMEEVRKALPPSSVNRFQSTPLLDSTLVTSLMYCCRFHINDQDPIVNPEVFKKDFKISEKQYFIVLLGSLCARRDWPAIDTILTPKSFSAKLGFGSKIKAPISLQRIIRIIGKKTYLADEDFLAKYIKQVDDLELRLELATKYQCYGVGIEVLKGFKDIDRLKTYFDQIPVEKQRKYRPALVKLFS</sequence>
<dbReference type="InterPro" id="IPR006925">
    <property type="entry name" value="Vps16_C"/>
</dbReference>
<protein>
    <recommendedName>
        <fullName evidence="7">Vps16 C-terminal domain-containing protein</fullName>
    </recommendedName>
</protein>
<evidence type="ECO:0000256" key="4">
    <source>
        <dbReference type="ARBA" id="ARBA00022753"/>
    </source>
</evidence>
<evidence type="ECO:0000313" key="8">
    <source>
        <dbReference type="EnsemblMetazoa" id="Aqu2.1.37943_001"/>
    </source>
</evidence>
<organism evidence="8">
    <name type="scientific">Amphimedon queenslandica</name>
    <name type="common">Sponge</name>
    <dbReference type="NCBI Taxonomy" id="400682"/>
    <lineage>
        <taxon>Eukaryota</taxon>
        <taxon>Metazoa</taxon>
        <taxon>Porifera</taxon>
        <taxon>Demospongiae</taxon>
        <taxon>Heteroscleromorpha</taxon>
        <taxon>Haplosclerida</taxon>
        <taxon>Niphatidae</taxon>
        <taxon>Amphimedon</taxon>
    </lineage>
</organism>
<feature type="compositionally biased region" description="Acidic residues" evidence="6">
    <location>
        <begin position="1"/>
        <end position="11"/>
    </location>
</feature>
<gene>
    <name evidence="8" type="primary">100639942</name>
</gene>
<dbReference type="GO" id="GO:0099023">
    <property type="term" value="C:vesicle tethering complex"/>
    <property type="evidence" value="ECO:0007669"/>
    <property type="project" value="UniProtKB-ARBA"/>
</dbReference>
<dbReference type="STRING" id="400682.A0A1X7VD74"/>
<keyword evidence="5" id="KW-0968">Cytoplasmic vesicle</keyword>
<evidence type="ECO:0000259" key="7">
    <source>
        <dbReference type="Pfam" id="PF04840"/>
    </source>
</evidence>
<feature type="region of interest" description="Disordered" evidence="6">
    <location>
        <begin position="1"/>
        <end position="26"/>
    </location>
</feature>
<evidence type="ECO:0000256" key="6">
    <source>
        <dbReference type="SAM" id="MobiDB-lite"/>
    </source>
</evidence>
<evidence type="ECO:0000256" key="1">
    <source>
        <dbReference type="ARBA" id="ARBA00004412"/>
    </source>
</evidence>
<dbReference type="Pfam" id="PF04840">
    <property type="entry name" value="Vps16_C"/>
    <property type="match status" value="1"/>
</dbReference>
<dbReference type="KEGG" id="aqu:100639942"/>
<dbReference type="AlphaFoldDB" id="A0A1X7VD74"/>
<feature type="compositionally biased region" description="Basic and acidic residues" evidence="6">
    <location>
        <begin position="90"/>
        <end position="102"/>
    </location>
</feature>
<feature type="region of interest" description="Disordered" evidence="6">
    <location>
        <begin position="86"/>
        <end position="123"/>
    </location>
</feature>
<dbReference type="GO" id="GO:0007034">
    <property type="term" value="P:vacuolar transport"/>
    <property type="evidence" value="ECO:0007669"/>
    <property type="project" value="TreeGrafter"/>
</dbReference>
<reference evidence="9" key="1">
    <citation type="journal article" date="2010" name="Nature">
        <title>The Amphimedon queenslandica genome and the evolution of animal complexity.</title>
        <authorList>
            <person name="Srivastava M."/>
            <person name="Simakov O."/>
            <person name="Chapman J."/>
            <person name="Fahey B."/>
            <person name="Gauthier M.E."/>
            <person name="Mitros T."/>
            <person name="Richards G.S."/>
            <person name="Conaco C."/>
            <person name="Dacre M."/>
            <person name="Hellsten U."/>
            <person name="Larroux C."/>
            <person name="Putnam N.H."/>
            <person name="Stanke M."/>
            <person name="Adamska M."/>
            <person name="Darling A."/>
            <person name="Degnan S.M."/>
            <person name="Oakley T.H."/>
            <person name="Plachetzki D.C."/>
            <person name="Zhai Y."/>
            <person name="Adamski M."/>
            <person name="Calcino A."/>
            <person name="Cummins S.F."/>
            <person name="Goodstein D.M."/>
            <person name="Harris C."/>
            <person name="Jackson D.J."/>
            <person name="Leys S.P."/>
            <person name="Shu S."/>
            <person name="Woodcroft B.J."/>
            <person name="Vervoort M."/>
            <person name="Kosik K.S."/>
            <person name="Manning G."/>
            <person name="Degnan B.M."/>
            <person name="Rokhsar D.S."/>
        </authorList>
    </citation>
    <scope>NUCLEOTIDE SEQUENCE [LARGE SCALE GENOMIC DNA]</scope>
</reference>
<evidence type="ECO:0000256" key="2">
    <source>
        <dbReference type="ARBA" id="ARBA00004541"/>
    </source>
</evidence>
<proteinExistence type="predicted"/>
<dbReference type="EnsemblMetazoa" id="XM_019993957.1">
    <property type="protein sequence ID" value="XP_019849516.1"/>
    <property type="gene ID" value="LOC100639942"/>
</dbReference>
<dbReference type="InterPro" id="IPR040057">
    <property type="entry name" value="Spe-39"/>
</dbReference>
<dbReference type="eggNOG" id="KOG4677">
    <property type="taxonomic scope" value="Eukaryota"/>
</dbReference>
<keyword evidence="4" id="KW-0967">Endosome</keyword>
<keyword evidence="9" id="KW-1185">Reference proteome</keyword>
<dbReference type="Gene3D" id="1.10.150.780">
    <property type="entry name" value="Vps16, C-terminal region"/>
    <property type="match status" value="1"/>
</dbReference>
<dbReference type="OrthoDB" id="9977282at2759"/>
<dbReference type="GO" id="GO:0006886">
    <property type="term" value="P:intracellular protein transport"/>
    <property type="evidence" value="ECO:0007669"/>
    <property type="project" value="InterPro"/>
</dbReference>
<dbReference type="GO" id="GO:0005769">
    <property type="term" value="C:early endosome"/>
    <property type="evidence" value="ECO:0007669"/>
    <property type="project" value="UniProtKB-SubCell"/>
</dbReference>
<evidence type="ECO:0000256" key="5">
    <source>
        <dbReference type="ARBA" id="ARBA00023329"/>
    </source>
</evidence>
<evidence type="ECO:0000313" key="9">
    <source>
        <dbReference type="Proteomes" id="UP000007879"/>
    </source>
</evidence>
<dbReference type="PANTHER" id="PTHR13364">
    <property type="entry name" value="DEFECTIVE SPERMATOGENESIS PROTEIN 39"/>
    <property type="match status" value="1"/>
</dbReference>
<dbReference type="InParanoid" id="A0A1X7VD74"/>
<reference evidence="8" key="2">
    <citation type="submission" date="2017-05" db="UniProtKB">
        <authorList>
            <consortium name="EnsemblMetazoa"/>
        </authorList>
    </citation>
    <scope>IDENTIFICATION</scope>
</reference>
<dbReference type="Proteomes" id="UP000007879">
    <property type="component" value="Unassembled WGS sequence"/>
</dbReference>
<name>A0A1X7VD74_AMPQE</name>
<dbReference type="InterPro" id="IPR038132">
    <property type="entry name" value="Vps16_C_sf"/>
</dbReference>
<feature type="domain" description="Vps16 C-terminal" evidence="7">
    <location>
        <begin position="174"/>
        <end position="380"/>
    </location>
</feature>
<dbReference type="PANTHER" id="PTHR13364:SF6">
    <property type="entry name" value="SPERMATOGENESIS-DEFECTIVE PROTEIN 39 HOMOLOG"/>
    <property type="match status" value="1"/>
</dbReference>
<accession>A0A1X7VD74</accession>